<reference evidence="2 3" key="1">
    <citation type="submission" date="2013-12" db="EMBL/GenBank/DDBJ databases">
        <title>Draft genome of the parsitic nematode Ancylostoma duodenale.</title>
        <authorList>
            <person name="Mitreva M."/>
        </authorList>
    </citation>
    <scope>NUCLEOTIDE SEQUENCE [LARGE SCALE GENOMIC DNA]</scope>
    <source>
        <strain evidence="2 3">Zhejiang</strain>
    </source>
</reference>
<dbReference type="InterPro" id="IPR055454">
    <property type="entry name" value="CNOT1-like_NOT1_connector"/>
</dbReference>
<dbReference type="AlphaFoldDB" id="A0A0C2FRW8"/>
<gene>
    <name evidence="2" type="ORF">ANCDUO_20525</name>
</gene>
<feature type="domain" description="CCR4-NOT transcription complex subunit 1-like NOT1 connector" evidence="1">
    <location>
        <begin position="2"/>
        <end position="99"/>
    </location>
</feature>
<evidence type="ECO:0000313" key="2">
    <source>
        <dbReference type="EMBL" id="KIH49399.1"/>
    </source>
</evidence>
<organism evidence="2 3">
    <name type="scientific">Ancylostoma duodenale</name>
    <dbReference type="NCBI Taxonomy" id="51022"/>
    <lineage>
        <taxon>Eukaryota</taxon>
        <taxon>Metazoa</taxon>
        <taxon>Ecdysozoa</taxon>
        <taxon>Nematoda</taxon>
        <taxon>Chromadorea</taxon>
        <taxon>Rhabditida</taxon>
        <taxon>Rhabditina</taxon>
        <taxon>Rhabditomorpha</taxon>
        <taxon>Strongyloidea</taxon>
        <taxon>Ancylostomatidae</taxon>
        <taxon>Ancylostomatinae</taxon>
        <taxon>Ancylostoma</taxon>
    </lineage>
</organism>
<protein>
    <recommendedName>
        <fullName evidence="1">CCR4-NOT transcription complex subunit 1-like NOT1 connector domain-containing protein</fullName>
    </recommendedName>
</protein>
<dbReference type="Gene3D" id="1.25.40.790">
    <property type="match status" value="1"/>
</dbReference>
<evidence type="ECO:0000259" key="1">
    <source>
        <dbReference type="Pfam" id="PF25097"/>
    </source>
</evidence>
<name>A0A0C2FRW8_9BILA</name>
<dbReference type="Pfam" id="PF25097">
    <property type="entry name" value="ARM_Cnot1"/>
    <property type="match status" value="1"/>
</dbReference>
<accession>A0A0C2FRW8</accession>
<keyword evidence="3" id="KW-1185">Reference proteome</keyword>
<dbReference type="EMBL" id="KN753632">
    <property type="protein sequence ID" value="KIH49399.1"/>
    <property type="molecule type" value="Genomic_DNA"/>
</dbReference>
<dbReference type="Proteomes" id="UP000054047">
    <property type="component" value="Unassembled WGS sequence"/>
</dbReference>
<feature type="non-terminal residue" evidence="2">
    <location>
        <position position="197"/>
    </location>
</feature>
<proteinExistence type="predicted"/>
<evidence type="ECO:0000313" key="3">
    <source>
        <dbReference type="Proteomes" id="UP000054047"/>
    </source>
</evidence>
<dbReference type="OrthoDB" id="1933107at2759"/>
<sequence>MTVVNLITRSVEHLLHAYHVDSTSKALDVEWARRLRDLFLGVCRVLLTQFTLVDLSRRITGSIVNVRMDYKWNVEAIEAFPATYEQLLKMQQMQAILRQQQAAAAGSAEPNLDSPLGPAAMDALVAATAGPGVPPAVQPAAEEPGMSDKVEIILREWIGLCYTPMAQRNPKEALFQMIVMMHDHGVLSGDEKISQFI</sequence>